<dbReference type="Proteomes" id="UP000289269">
    <property type="component" value="Unassembled WGS sequence"/>
</dbReference>
<proteinExistence type="predicted"/>
<feature type="domain" description="CBS" evidence="5">
    <location>
        <begin position="187"/>
        <end position="249"/>
    </location>
</feature>
<keyword evidence="2 3" id="KW-0129">CBS domain</keyword>
<evidence type="ECO:0000259" key="5">
    <source>
        <dbReference type="PROSITE" id="PS51371"/>
    </source>
</evidence>
<keyword evidence="4" id="KW-0472">Membrane</keyword>
<gene>
    <name evidence="6" type="ORF">EOT04_00900</name>
</gene>
<dbReference type="InterPro" id="IPR046342">
    <property type="entry name" value="CBS_dom_sf"/>
</dbReference>
<dbReference type="EMBL" id="SCKW01000006">
    <property type="protein sequence ID" value="RWZ79591.1"/>
    <property type="molecule type" value="Genomic_DNA"/>
</dbReference>
<evidence type="ECO:0000313" key="7">
    <source>
        <dbReference type="Proteomes" id="UP000289269"/>
    </source>
</evidence>
<keyword evidence="4" id="KW-0812">Transmembrane</keyword>
<dbReference type="InterPro" id="IPR044751">
    <property type="entry name" value="Ion_transp-like_CBS"/>
</dbReference>
<dbReference type="SMART" id="SM00116">
    <property type="entry name" value="CBS"/>
    <property type="match status" value="2"/>
</dbReference>
<dbReference type="GO" id="GO:0005886">
    <property type="term" value="C:plasma membrane"/>
    <property type="evidence" value="ECO:0007669"/>
    <property type="project" value="TreeGrafter"/>
</dbReference>
<dbReference type="PROSITE" id="PS51371">
    <property type="entry name" value="CBS"/>
    <property type="match status" value="2"/>
</dbReference>
<evidence type="ECO:0000256" key="1">
    <source>
        <dbReference type="ARBA" id="ARBA00022737"/>
    </source>
</evidence>
<name>A0A4V1J7N4_9BACT</name>
<evidence type="ECO:0000256" key="3">
    <source>
        <dbReference type="PROSITE-ProRule" id="PRU00703"/>
    </source>
</evidence>
<comment type="caution">
    <text evidence="6">The sequence shown here is derived from an EMBL/GenBank/DDBJ whole genome shotgun (WGS) entry which is preliminary data.</text>
</comment>
<dbReference type="AlphaFoldDB" id="A0A4V1J7N4"/>
<reference evidence="6" key="1">
    <citation type="submission" date="2019-01" db="EMBL/GenBank/DDBJ databases">
        <title>Genomic signatures and co-occurrence patterns of the ultra-small Saccharimodia (Patescibacteria phylum) suggest a symbiotic lifestyle.</title>
        <authorList>
            <person name="Lemos L."/>
            <person name="Medeiros J."/>
            <person name="Andreote F."/>
            <person name="Fernandes G."/>
            <person name="Varani A."/>
            <person name="Oliveira G."/>
            <person name="Pylro V."/>
        </authorList>
    </citation>
    <scope>NUCLEOTIDE SEQUENCE [LARGE SCALE GENOMIC DNA]</scope>
    <source>
        <strain evidence="6">AMD01</strain>
    </source>
</reference>
<feature type="domain" description="CBS" evidence="5">
    <location>
        <begin position="253"/>
        <end position="311"/>
    </location>
</feature>
<dbReference type="PANTHER" id="PTHR22777:SF17">
    <property type="entry name" value="UPF0053 PROTEIN SLL0260"/>
    <property type="match status" value="1"/>
</dbReference>
<dbReference type="Gene3D" id="3.10.580.10">
    <property type="entry name" value="CBS-domain"/>
    <property type="match status" value="1"/>
</dbReference>
<keyword evidence="1" id="KW-0677">Repeat</keyword>
<dbReference type="SUPFAM" id="SSF54631">
    <property type="entry name" value="CBS-domain pair"/>
    <property type="match status" value="1"/>
</dbReference>
<feature type="transmembrane region" description="Helical" evidence="4">
    <location>
        <begin position="74"/>
        <end position="99"/>
    </location>
</feature>
<evidence type="ECO:0000256" key="4">
    <source>
        <dbReference type="SAM" id="Phobius"/>
    </source>
</evidence>
<dbReference type="InterPro" id="IPR000644">
    <property type="entry name" value="CBS_dom"/>
</dbReference>
<organism evidence="6 7">
    <name type="scientific">Candidatus Chaera renei</name>
    <dbReference type="NCBI Taxonomy" id="2506947"/>
    <lineage>
        <taxon>Bacteria</taxon>
        <taxon>Candidatus Saccharimonadota</taxon>
        <taxon>Candidatus Saccharimonadia</taxon>
        <taxon>Candidatus Saccharimonadales</taxon>
        <taxon>Candidatus Saccharimonadaceae</taxon>
        <taxon>Candidatus Chaera</taxon>
    </lineage>
</organism>
<accession>A0A4V1J7N4</accession>
<evidence type="ECO:0000256" key="2">
    <source>
        <dbReference type="ARBA" id="ARBA00023122"/>
    </source>
</evidence>
<sequence length="338" mass="38797">MSLLGFLLFVALWTALVALKSLRLELPPLTSQATDYRRQARRQEQAAARLKLREQRLADLQAARYMAEALVLSLMAGLLIGLAGFWGIWLLAAALLLVLPGSHIKMISRGGQRLYDKYQPWLLDKLPAWHRWLEWLSPVAAARFHRLESKDELIELARRSAQVLDENELSLIENGLRFKDKLVGQIMTPRSMIDSVSTDETLGPVVLDRLHKTGHSRFPVMQLGRIDQVVGMLYMRDLLPLKPENNRKVTAAMRPEVYYIREDQSLEHALYAFLRTQHHLFIVVNRYRETVGLLSLEDVVEALLGRKIIDEFDAFHDLRAVAEANPRQINQPKQKEDV</sequence>
<keyword evidence="4" id="KW-1133">Transmembrane helix</keyword>
<dbReference type="CDD" id="cd04590">
    <property type="entry name" value="CBS_pair_CorC_HlyC_assoc"/>
    <property type="match status" value="1"/>
</dbReference>
<keyword evidence="7" id="KW-1185">Reference proteome</keyword>
<evidence type="ECO:0000313" key="6">
    <source>
        <dbReference type="EMBL" id="RWZ79591.1"/>
    </source>
</evidence>
<dbReference type="Pfam" id="PF00571">
    <property type="entry name" value="CBS"/>
    <property type="match status" value="2"/>
</dbReference>
<dbReference type="PANTHER" id="PTHR22777">
    <property type="entry name" value="HEMOLYSIN-RELATED"/>
    <property type="match status" value="1"/>
</dbReference>
<protein>
    <submittedName>
        <fullName evidence="6">CBS domain-containing protein</fullName>
    </submittedName>
</protein>